<evidence type="ECO:0000313" key="3">
    <source>
        <dbReference type="Proteomes" id="UP001266305"/>
    </source>
</evidence>
<accession>A0ABQ9T9I3</accession>
<evidence type="ECO:0000313" key="1">
    <source>
        <dbReference type="EMBL" id="KAK2081208.1"/>
    </source>
</evidence>
<sequence>VNSTCLWTSQKTISYGQTFGASVNNTYLGNTQDAITFGINFRTSLNKKDMY</sequence>
<keyword evidence="3" id="KW-1185">Reference proteome</keyword>
<gene>
    <name evidence="2" type="ORF">P7K49_040500</name>
    <name evidence="1" type="ORF">P7K49_040683</name>
</gene>
<dbReference type="EMBL" id="JASSZA010000399">
    <property type="protein sequence ID" value="KAK2081208.1"/>
    <property type="molecule type" value="Genomic_DNA"/>
</dbReference>
<dbReference type="EMBL" id="JASSZA010000323">
    <property type="protein sequence ID" value="KAK2081351.1"/>
    <property type="molecule type" value="Genomic_DNA"/>
</dbReference>
<proteinExistence type="predicted"/>
<organism evidence="2 3">
    <name type="scientific">Saguinus oedipus</name>
    <name type="common">Cotton-top tamarin</name>
    <name type="synonym">Oedipomidas oedipus</name>
    <dbReference type="NCBI Taxonomy" id="9490"/>
    <lineage>
        <taxon>Eukaryota</taxon>
        <taxon>Metazoa</taxon>
        <taxon>Chordata</taxon>
        <taxon>Craniata</taxon>
        <taxon>Vertebrata</taxon>
        <taxon>Euteleostomi</taxon>
        <taxon>Mammalia</taxon>
        <taxon>Eutheria</taxon>
        <taxon>Euarchontoglires</taxon>
        <taxon>Primates</taxon>
        <taxon>Haplorrhini</taxon>
        <taxon>Platyrrhini</taxon>
        <taxon>Cebidae</taxon>
        <taxon>Callitrichinae</taxon>
        <taxon>Saguinus</taxon>
    </lineage>
</organism>
<evidence type="ECO:0000313" key="2">
    <source>
        <dbReference type="EMBL" id="KAK2081351.1"/>
    </source>
</evidence>
<name>A0ABQ9T9I3_SAGOE</name>
<reference evidence="2 3" key="1">
    <citation type="submission" date="2023-05" db="EMBL/GenBank/DDBJ databases">
        <title>B98-5 Cell Line De Novo Hybrid Assembly: An Optical Mapping Approach.</title>
        <authorList>
            <person name="Kananen K."/>
            <person name="Auerbach J.A."/>
            <person name="Kautto E."/>
            <person name="Blachly J.S."/>
        </authorList>
    </citation>
    <scope>NUCLEOTIDE SEQUENCE [LARGE SCALE GENOMIC DNA]</scope>
    <source>
        <strain evidence="2">B95-8</strain>
        <tissue evidence="2">Cell line</tissue>
    </source>
</reference>
<dbReference type="Proteomes" id="UP001266305">
    <property type="component" value="Unassembled WGS sequence"/>
</dbReference>
<feature type="non-terminal residue" evidence="2">
    <location>
        <position position="51"/>
    </location>
</feature>
<feature type="non-terminal residue" evidence="2">
    <location>
        <position position="1"/>
    </location>
</feature>
<protein>
    <submittedName>
        <fullName evidence="2">Uncharacterized protein</fullName>
    </submittedName>
</protein>
<comment type="caution">
    <text evidence="2">The sequence shown here is derived from an EMBL/GenBank/DDBJ whole genome shotgun (WGS) entry which is preliminary data.</text>
</comment>